<keyword evidence="4 10" id="KW-0963">Cytoplasm</keyword>
<evidence type="ECO:0000256" key="9">
    <source>
        <dbReference type="ARBA" id="ARBA00023125"/>
    </source>
</evidence>
<dbReference type="Gene3D" id="3.70.10.10">
    <property type="match status" value="1"/>
</dbReference>
<gene>
    <name evidence="14" type="primary">dnaN</name>
    <name evidence="14" type="ORF">Psch_03861</name>
</gene>
<comment type="subcellular location">
    <subcellularLocation>
        <location evidence="1 10">Cytoplasm</location>
    </subcellularLocation>
</comment>
<dbReference type="GO" id="GO:0008408">
    <property type="term" value="F:3'-5' exonuclease activity"/>
    <property type="evidence" value="ECO:0007669"/>
    <property type="project" value="InterPro"/>
</dbReference>
<dbReference type="Proteomes" id="UP000298324">
    <property type="component" value="Unassembled WGS sequence"/>
</dbReference>
<dbReference type="PANTHER" id="PTHR30478">
    <property type="entry name" value="DNA POLYMERASE III SUBUNIT BETA"/>
    <property type="match status" value="1"/>
</dbReference>
<evidence type="ECO:0000259" key="13">
    <source>
        <dbReference type="Pfam" id="PF02768"/>
    </source>
</evidence>
<reference evidence="14 15" key="1">
    <citation type="journal article" date="2018" name="Environ. Microbiol.">
        <title>Novel energy conservation strategies and behaviour of Pelotomaculum schinkii driving syntrophic propionate catabolism.</title>
        <authorList>
            <person name="Hidalgo-Ahumada C.A.P."/>
            <person name="Nobu M.K."/>
            <person name="Narihiro T."/>
            <person name="Tamaki H."/>
            <person name="Liu W.T."/>
            <person name="Kamagata Y."/>
            <person name="Stams A.J.M."/>
            <person name="Imachi H."/>
            <person name="Sousa D.Z."/>
        </authorList>
    </citation>
    <scope>NUCLEOTIDE SEQUENCE [LARGE SCALE GENOMIC DNA]</scope>
    <source>
        <strain evidence="14 15">HH</strain>
    </source>
</reference>
<evidence type="ECO:0000259" key="12">
    <source>
        <dbReference type="Pfam" id="PF02767"/>
    </source>
</evidence>
<dbReference type="Pfam" id="PF02768">
    <property type="entry name" value="DNA_pol3_beta_3"/>
    <property type="match status" value="1"/>
</dbReference>
<comment type="function">
    <text evidence="10">Confers DNA tethering and processivity to DNA polymerases and other proteins. Acts as a clamp, forming a ring around DNA (a reaction catalyzed by the clamp-loading complex) which diffuses in an ATP-independent manner freely and bidirectionally along dsDNA. Initially characterized for its ability to contact the catalytic subunit of DNA polymerase III (Pol III), a complex, multichain enzyme responsible for most of the replicative synthesis in bacteria; Pol III exhibits 3'-5' exonuclease proofreading activity. The beta chain is required for initiation of replication as well as for processivity of DNA replication.</text>
</comment>
<dbReference type="Gene3D" id="3.10.150.10">
    <property type="entry name" value="DNA Polymerase III, subunit A, domain 2"/>
    <property type="match status" value="1"/>
</dbReference>
<dbReference type="InterPro" id="IPR022637">
    <property type="entry name" value="DNA_polIII_beta_cen"/>
</dbReference>
<organism evidence="14 15">
    <name type="scientific">Pelotomaculum schinkii</name>
    <dbReference type="NCBI Taxonomy" id="78350"/>
    <lineage>
        <taxon>Bacteria</taxon>
        <taxon>Bacillati</taxon>
        <taxon>Bacillota</taxon>
        <taxon>Clostridia</taxon>
        <taxon>Eubacteriales</taxon>
        <taxon>Desulfotomaculaceae</taxon>
        <taxon>Pelotomaculum</taxon>
    </lineage>
</organism>
<evidence type="ECO:0000256" key="10">
    <source>
        <dbReference type="PIRNR" id="PIRNR000804"/>
    </source>
</evidence>
<comment type="caution">
    <text evidence="14">The sequence shown here is derived from an EMBL/GenBank/DDBJ whole genome shotgun (WGS) entry which is preliminary data.</text>
</comment>
<evidence type="ECO:0000256" key="6">
    <source>
        <dbReference type="ARBA" id="ARBA00022695"/>
    </source>
</evidence>
<keyword evidence="6 10" id="KW-0548">Nucleotidyltransferase</keyword>
<dbReference type="SUPFAM" id="SSF55979">
    <property type="entry name" value="DNA clamp"/>
    <property type="match status" value="3"/>
</dbReference>
<dbReference type="GO" id="GO:0003677">
    <property type="term" value="F:DNA binding"/>
    <property type="evidence" value="ECO:0007669"/>
    <property type="project" value="UniProtKB-UniRule"/>
</dbReference>
<evidence type="ECO:0000256" key="5">
    <source>
        <dbReference type="ARBA" id="ARBA00022679"/>
    </source>
</evidence>
<feature type="domain" description="DNA polymerase III beta sliding clamp N-terminal" evidence="11">
    <location>
        <begin position="1"/>
        <end position="119"/>
    </location>
</feature>
<dbReference type="GO" id="GO:0003887">
    <property type="term" value="F:DNA-directed DNA polymerase activity"/>
    <property type="evidence" value="ECO:0007669"/>
    <property type="project" value="UniProtKB-UniRule"/>
</dbReference>
<evidence type="ECO:0000259" key="11">
    <source>
        <dbReference type="Pfam" id="PF00712"/>
    </source>
</evidence>
<evidence type="ECO:0000256" key="3">
    <source>
        <dbReference type="ARBA" id="ARBA00021035"/>
    </source>
</evidence>
<dbReference type="PIRSF" id="PIRSF000804">
    <property type="entry name" value="DNA_pol_III_b"/>
    <property type="match status" value="1"/>
</dbReference>
<feature type="domain" description="DNA polymerase III beta sliding clamp C-terminal" evidence="13">
    <location>
        <begin position="245"/>
        <end position="364"/>
    </location>
</feature>
<comment type="similarity">
    <text evidence="2 10">Belongs to the beta sliding clamp family.</text>
</comment>
<dbReference type="RefSeq" id="WP_190259380.1">
    <property type="nucleotide sequence ID" value="NZ_QFGA01000004.1"/>
</dbReference>
<evidence type="ECO:0000256" key="4">
    <source>
        <dbReference type="ARBA" id="ARBA00022490"/>
    </source>
</evidence>
<evidence type="ECO:0000256" key="7">
    <source>
        <dbReference type="ARBA" id="ARBA00022705"/>
    </source>
</evidence>
<evidence type="ECO:0000256" key="1">
    <source>
        <dbReference type="ARBA" id="ARBA00004496"/>
    </source>
</evidence>
<evidence type="ECO:0000256" key="2">
    <source>
        <dbReference type="ARBA" id="ARBA00010752"/>
    </source>
</evidence>
<proteinExistence type="inferred from homology"/>
<dbReference type="AlphaFoldDB" id="A0A4Y7R5Z0"/>
<evidence type="ECO:0000256" key="8">
    <source>
        <dbReference type="ARBA" id="ARBA00022932"/>
    </source>
</evidence>
<dbReference type="Pfam" id="PF00712">
    <property type="entry name" value="DNA_pol3_beta"/>
    <property type="match status" value="1"/>
</dbReference>
<keyword evidence="15" id="KW-1185">Reference proteome</keyword>
<evidence type="ECO:0000313" key="15">
    <source>
        <dbReference type="Proteomes" id="UP000298324"/>
    </source>
</evidence>
<dbReference type="InterPro" id="IPR022635">
    <property type="entry name" value="DNA_polIII_beta_C"/>
</dbReference>
<keyword evidence="7 10" id="KW-0235">DNA replication</keyword>
<dbReference type="SMART" id="SM00480">
    <property type="entry name" value="POL3Bc"/>
    <property type="match status" value="1"/>
</dbReference>
<keyword evidence="9" id="KW-0238">DNA-binding</keyword>
<feature type="domain" description="DNA polymerase III beta sliding clamp central" evidence="12">
    <location>
        <begin position="130"/>
        <end position="243"/>
    </location>
</feature>
<dbReference type="CDD" id="cd00140">
    <property type="entry name" value="beta_clamp"/>
    <property type="match status" value="1"/>
</dbReference>
<dbReference type="NCBIfam" id="TIGR00663">
    <property type="entry name" value="dnan"/>
    <property type="match status" value="1"/>
</dbReference>
<sequence>MRVVAAKEQLLNAVQIVQRAVSVRNPLPILSGIRFEAVDNKIFLTATDLDMGIRCSLAAEVIEPGAAVLPARYISELVRRLPDVPVLLRAETVTGSVTIQYGQSETSINGYPAEEFPDFPIPSGDLTFDLPAEVLRGLVRQIVFAAANNENRPVFNGVLFELHDGYLQVIATDTYRLAWRRLPLENCEKIDINIIIPGKTLTELVKVIEPEKVVNITVTENQILFKADDTCLISRLIDGQFPNYKQVIPQEHLTRIRLKTKELAEATERASLLTKDGSPIVKMSLEQNTLIISVNTEAGRVHEEIPVFQEGEPFQVAFNARYLGDVLKAMGSEEIIMELTGPLSPGVLRPVDDQEYLSLLLPVRLRGV</sequence>
<dbReference type="PANTHER" id="PTHR30478:SF0">
    <property type="entry name" value="BETA SLIDING CLAMP"/>
    <property type="match status" value="1"/>
</dbReference>
<dbReference type="InterPro" id="IPR022634">
    <property type="entry name" value="DNA_polIII_beta_N"/>
</dbReference>
<dbReference type="GO" id="GO:0009360">
    <property type="term" value="C:DNA polymerase III complex"/>
    <property type="evidence" value="ECO:0007669"/>
    <property type="project" value="InterPro"/>
</dbReference>
<dbReference type="GO" id="GO:0006271">
    <property type="term" value="P:DNA strand elongation involved in DNA replication"/>
    <property type="evidence" value="ECO:0007669"/>
    <property type="project" value="TreeGrafter"/>
</dbReference>
<comment type="subunit">
    <text evidence="10">Forms a ring-shaped head-to-tail homodimer around DNA.</text>
</comment>
<accession>A0A4Y7R5Z0</accession>
<keyword evidence="8 10" id="KW-0239">DNA-directed DNA polymerase</keyword>
<dbReference type="InterPro" id="IPR046938">
    <property type="entry name" value="DNA_clamp_sf"/>
</dbReference>
<keyword evidence="5 10" id="KW-0808">Transferase</keyword>
<dbReference type="EMBL" id="QFGA01000004">
    <property type="protein sequence ID" value="TEB04139.1"/>
    <property type="molecule type" value="Genomic_DNA"/>
</dbReference>
<protein>
    <recommendedName>
        <fullName evidence="3 10">Beta sliding clamp</fullName>
    </recommendedName>
</protein>
<evidence type="ECO:0000313" key="14">
    <source>
        <dbReference type="EMBL" id="TEB04139.1"/>
    </source>
</evidence>
<dbReference type="GO" id="GO:0005737">
    <property type="term" value="C:cytoplasm"/>
    <property type="evidence" value="ECO:0007669"/>
    <property type="project" value="UniProtKB-SubCell"/>
</dbReference>
<dbReference type="InterPro" id="IPR001001">
    <property type="entry name" value="DNA_polIII_beta"/>
</dbReference>
<dbReference type="Pfam" id="PF02767">
    <property type="entry name" value="DNA_pol3_beta_2"/>
    <property type="match status" value="1"/>
</dbReference>
<name>A0A4Y7R5Z0_9FIRM</name>